<dbReference type="AlphaFoldDB" id="A0A0D0AK74"/>
<evidence type="ECO:0000313" key="2">
    <source>
        <dbReference type="Proteomes" id="UP000054485"/>
    </source>
</evidence>
<dbReference type="InParanoid" id="A0A0D0AK74"/>
<reference evidence="1 2" key="1">
    <citation type="submission" date="2014-04" db="EMBL/GenBank/DDBJ databases">
        <authorList>
            <consortium name="DOE Joint Genome Institute"/>
            <person name="Kuo A."/>
            <person name="Ruytinx J."/>
            <person name="Rineau F."/>
            <person name="Colpaert J."/>
            <person name="Kohler A."/>
            <person name="Nagy L.G."/>
            <person name="Floudas D."/>
            <person name="Copeland A."/>
            <person name="Barry K.W."/>
            <person name="Cichocki N."/>
            <person name="Veneault-Fourrey C."/>
            <person name="LaButti K."/>
            <person name="Lindquist E.A."/>
            <person name="Lipzen A."/>
            <person name="Lundell T."/>
            <person name="Morin E."/>
            <person name="Murat C."/>
            <person name="Sun H."/>
            <person name="Tunlid A."/>
            <person name="Henrissat B."/>
            <person name="Grigoriev I.V."/>
            <person name="Hibbett D.S."/>
            <person name="Martin F."/>
            <person name="Nordberg H.P."/>
            <person name="Cantor M.N."/>
            <person name="Hua S.X."/>
        </authorList>
    </citation>
    <scope>NUCLEOTIDE SEQUENCE [LARGE SCALE GENOMIC DNA]</scope>
    <source>
        <strain evidence="1 2">UH-Slu-Lm8-n1</strain>
    </source>
</reference>
<gene>
    <name evidence="1" type="ORF">CY34DRAFT_97513</name>
</gene>
<protein>
    <submittedName>
        <fullName evidence="1">Uncharacterized protein</fullName>
    </submittedName>
</protein>
<dbReference type="HOGENOM" id="CLU_045441_0_0_1"/>
<accession>A0A0D0AK74</accession>
<reference evidence="2" key="2">
    <citation type="submission" date="2015-01" db="EMBL/GenBank/DDBJ databases">
        <title>Evolutionary Origins and Diversification of the Mycorrhizal Mutualists.</title>
        <authorList>
            <consortium name="DOE Joint Genome Institute"/>
            <consortium name="Mycorrhizal Genomics Consortium"/>
            <person name="Kohler A."/>
            <person name="Kuo A."/>
            <person name="Nagy L.G."/>
            <person name="Floudas D."/>
            <person name="Copeland A."/>
            <person name="Barry K.W."/>
            <person name="Cichocki N."/>
            <person name="Veneault-Fourrey C."/>
            <person name="LaButti K."/>
            <person name="Lindquist E.A."/>
            <person name="Lipzen A."/>
            <person name="Lundell T."/>
            <person name="Morin E."/>
            <person name="Murat C."/>
            <person name="Riley R."/>
            <person name="Ohm R."/>
            <person name="Sun H."/>
            <person name="Tunlid A."/>
            <person name="Henrissat B."/>
            <person name="Grigoriev I.V."/>
            <person name="Hibbett D.S."/>
            <person name="Martin F."/>
        </authorList>
    </citation>
    <scope>NUCLEOTIDE SEQUENCE [LARGE SCALE GENOMIC DNA]</scope>
    <source>
        <strain evidence="2">UH-Slu-Lm8-n1</strain>
    </source>
</reference>
<dbReference type="Proteomes" id="UP000054485">
    <property type="component" value="Unassembled WGS sequence"/>
</dbReference>
<dbReference type="OrthoDB" id="3063862at2759"/>
<organism evidence="1 2">
    <name type="scientific">Suillus luteus UH-Slu-Lm8-n1</name>
    <dbReference type="NCBI Taxonomy" id="930992"/>
    <lineage>
        <taxon>Eukaryota</taxon>
        <taxon>Fungi</taxon>
        <taxon>Dikarya</taxon>
        <taxon>Basidiomycota</taxon>
        <taxon>Agaricomycotina</taxon>
        <taxon>Agaricomycetes</taxon>
        <taxon>Agaricomycetidae</taxon>
        <taxon>Boletales</taxon>
        <taxon>Suillineae</taxon>
        <taxon>Suillaceae</taxon>
        <taxon>Suillus</taxon>
    </lineage>
</organism>
<keyword evidence="2" id="KW-1185">Reference proteome</keyword>
<sequence>EPVNASIDLHMDEPWDILKVQILVKISAVINPRILCFNNYLLTYHISQVPPKPGLSLSTQADYNGLMKHVNRMAVKALNVNINVIQQVVEENKKQSKDELELTKSLQKQSQFFRMPQRAMTDHQTCRKMDSACPSTYCYLIPEMDEHFPLGHQQFDCWAAVMVDIVLSLSVVSMLTLIVINFTFGNEFGSFFKPIHAASTTPAPNSTSLLLPPSYKPGNDMSVTAFCAPYKLDNNIAAKFASNAFKEACLLRYVTFTELKEMEFKIGEISAL</sequence>
<dbReference type="EMBL" id="KN835718">
    <property type="protein sequence ID" value="KIK34682.1"/>
    <property type="molecule type" value="Genomic_DNA"/>
</dbReference>
<feature type="non-terminal residue" evidence="1">
    <location>
        <position position="272"/>
    </location>
</feature>
<proteinExistence type="predicted"/>
<dbReference type="STRING" id="930992.A0A0D0AK74"/>
<evidence type="ECO:0000313" key="1">
    <source>
        <dbReference type="EMBL" id="KIK34682.1"/>
    </source>
</evidence>
<name>A0A0D0AK74_9AGAM</name>